<feature type="transmembrane region" description="Helical" evidence="7">
    <location>
        <begin position="12"/>
        <end position="35"/>
    </location>
</feature>
<evidence type="ECO:0000256" key="4">
    <source>
        <dbReference type="ARBA" id="ARBA00022837"/>
    </source>
</evidence>
<dbReference type="VEuPathDB" id="AmoebaDB:EIN_419280"/>
<dbReference type="Pfam" id="PF06079">
    <property type="entry name" value="Apyrase"/>
    <property type="match status" value="1"/>
</dbReference>
<reference evidence="8" key="1">
    <citation type="submission" date="2012-06" db="EMBL/GenBank/DDBJ databases">
        <title>Short 5' UTR of Entamoeba genes.</title>
        <authorList>
            <person name="Hiranuka K."/>
            <person name="Kumagai M."/>
            <person name="Wakaguri H."/>
            <person name="Suzuki Y."/>
            <person name="Sugano S."/>
            <person name="Watanabe J."/>
            <person name="Makioka A."/>
        </authorList>
    </citation>
    <scope>NUCLEOTIDE SEQUENCE</scope>
    <source>
        <strain evidence="8">IP1</strain>
    </source>
</reference>
<dbReference type="GO" id="GO:0030166">
    <property type="term" value="P:proteoglycan biosynthetic process"/>
    <property type="evidence" value="ECO:0007669"/>
    <property type="project" value="TreeGrafter"/>
</dbReference>
<evidence type="ECO:0000313" key="8">
    <source>
        <dbReference type="EMBL" id="BAN41310.1"/>
    </source>
</evidence>
<evidence type="ECO:0000256" key="3">
    <source>
        <dbReference type="ARBA" id="ARBA00022801"/>
    </source>
</evidence>
<dbReference type="InterPro" id="IPR009283">
    <property type="entry name" value="Apyrase"/>
</dbReference>
<dbReference type="Gene3D" id="2.120.10.100">
    <property type="entry name" value="Apyrase"/>
    <property type="match status" value="1"/>
</dbReference>
<keyword evidence="3" id="KW-0378">Hydrolase</keyword>
<dbReference type="PANTHER" id="PTHR13023">
    <property type="entry name" value="APYRASE"/>
    <property type="match status" value="1"/>
</dbReference>
<evidence type="ECO:0000256" key="1">
    <source>
        <dbReference type="ARBA" id="ARBA00001913"/>
    </source>
</evidence>
<evidence type="ECO:0000256" key="7">
    <source>
        <dbReference type="SAM" id="Phobius"/>
    </source>
</evidence>
<feature type="binding site" evidence="6">
    <location>
        <position position="122"/>
    </location>
    <ligand>
        <name>Ca(2+)</name>
        <dbReference type="ChEBI" id="CHEBI:29108"/>
    </ligand>
</feature>
<feature type="binding site" evidence="6">
    <location>
        <position position="121"/>
    </location>
    <ligand>
        <name>Ca(2+)</name>
        <dbReference type="ChEBI" id="CHEBI:29108"/>
    </ligand>
</feature>
<keyword evidence="2 6" id="KW-0479">Metal-binding</keyword>
<dbReference type="GO" id="GO:0045134">
    <property type="term" value="F:UDP phosphatase activity"/>
    <property type="evidence" value="ECO:0007669"/>
    <property type="project" value="TreeGrafter"/>
</dbReference>
<feature type="binding site" evidence="6">
    <location>
        <position position="170"/>
    </location>
    <ligand>
        <name>Ca(2+)</name>
        <dbReference type="ChEBI" id="CHEBI:29108"/>
    </ligand>
</feature>
<evidence type="ECO:0000256" key="5">
    <source>
        <dbReference type="ARBA" id="ARBA00025738"/>
    </source>
</evidence>
<keyword evidence="7" id="KW-0812">Transmembrane</keyword>
<comment type="similarity">
    <text evidence="5">Belongs to the apyrase family.</text>
</comment>
<feature type="binding site" evidence="6">
    <location>
        <position position="240"/>
    </location>
    <ligand>
        <name>Ca(2+)</name>
        <dbReference type="ChEBI" id="CHEBI:29108"/>
    </ligand>
</feature>
<feature type="binding site" evidence="6">
    <location>
        <position position="350"/>
    </location>
    <ligand>
        <name>Ca(2+)</name>
        <dbReference type="ChEBI" id="CHEBI:29108"/>
    </ligand>
</feature>
<keyword evidence="4 6" id="KW-0106">Calcium</keyword>
<dbReference type="GO" id="GO:0005509">
    <property type="term" value="F:calcium ion binding"/>
    <property type="evidence" value="ECO:0007669"/>
    <property type="project" value="InterPro"/>
</dbReference>
<organism evidence="8">
    <name type="scientific">Entamoeba invadens</name>
    <dbReference type="NCBI Taxonomy" id="33085"/>
    <lineage>
        <taxon>Eukaryota</taxon>
        <taxon>Amoebozoa</taxon>
        <taxon>Evosea</taxon>
        <taxon>Archamoebae</taxon>
        <taxon>Mastigamoebida</taxon>
        <taxon>Entamoebidae</taxon>
        <taxon>Entamoeba</taxon>
    </lineage>
</organism>
<sequence length="357" mass="41285">MLLEEEGRKPKHFMWIIPLVLVLSVVLFVLLINVFSFSSQASTYSVYKYKHNYQKYTANSPILRIVMVSDLDGKNKKGDLWYSDIVTGLLYKQGEKYSYIQEETFQVTSPINDGKRGLELSEAVNFNDEILTFDDRTGLVGAIDVDGRILVPKTIIRDGDMKEEKPMKIEWATVKGKEVYIGGIGKNYTTPRGEFRHRGPLFVKRMNENGRVIYEDWGKRYQDINLRLGINTEDGYSIFEAVTYSEDYDIWTFAPRKCSNERYDDELDETRGCGKIVMTSDFKNYRVVADKQFVKERGFSSIKNLPFDESKLLYLKSYEVNGVTMTYMGMMDFDGNVLMKDTKISDLKLEGVEFINL</sequence>
<comment type="cofactor">
    <cofactor evidence="1 6">
        <name>Ca(2+)</name>
        <dbReference type="ChEBI" id="CHEBI:29108"/>
    </cofactor>
</comment>
<keyword evidence="7" id="KW-1133">Transmembrane helix</keyword>
<evidence type="ECO:0000256" key="6">
    <source>
        <dbReference type="PIRSR" id="PIRSR609283-1"/>
    </source>
</evidence>
<keyword evidence="7" id="KW-0472">Membrane</keyword>
<dbReference type="SUPFAM" id="SSF101887">
    <property type="entry name" value="Apyrase"/>
    <property type="match status" value="1"/>
</dbReference>
<protein>
    <submittedName>
        <fullName evidence="8">Apyrase, putative</fullName>
    </submittedName>
</protein>
<accession>S0B0M7</accession>
<feature type="binding site" evidence="6">
    <location>
        <position position="300"/>
    </location>
    <ligand>
        <name>Ca(2+)</name>
        <dbReference type="ChEBI" id="CHEBI:29108"/>
    </ligand>
</feature>
<dbReference type="InterPro" id="IPR036258">
    <property type="entry name" value="Apyrase_sf"/>
</dbReference>
<dbReference type="PANTHER" id="PTHR13023:SF3">
    <property type="entry name" value="SOLUBLE CALCIUM-ACTIVATED NUCLEOTIDASE 1"/>
    <property type="match status" value="1"/>
</dbReference>
<dbReference type="GO" id="GO:0004382">
    <property type="term" value="F:GDP phosphatase activity"/>
    <property type="evidence" value="ECO:0007669"/>
    <property type="project" value="TreeGrafter"/>
</dbReference>
<dbReference type="AlphaFoldDB" id="S0B0M7"/>
<evidence type="ECO:0000256" key="2">
    <source>
        <dbReference type="ARBA" id="ARBA00022723"/>
    </source>
</evidence>
<name>S0B0M7_ENTIV</name>
<proteinExistence type="evidence at transcript level"/>
<dbReference type="EMBL" id="AK422862">
    <property type="protein sequence ID" value="BAN41310.1"/>
    <property type="molecule type" value="mRNA"/>
</dbReference>